<proteinExistence type="predicted"/>
<reference evidence="2" key="1">
    <citation type="submission" date="2023-10" db="EMBL/GenBank/DDBJ databases">
        <title>Genome assembly of Pristionchus species.</title>
        <authorList>
            <person name="Yoshida K."/>
            <person name="Sommer R.J."/>
        </authorList>
    </citation>
    <scope>NUCLEOTIDE SEQUENCE</scope>
    <source>
        <strain evidence="2">RS5133</strain>
    </source>
</reference>
<evidence type="ECO:0000256" key="1">
    <source>
        <dbReference type="SAM" id="MobiDB-lite"/>
    </source>
</evidence>
<feature type="non-terminal residue" evidence="2">
    <location>
        <position position="107"/>
    </location>
</feature>
<organism evidence="2 3">
    <name type="scientific">Pristionchus fissidentatus</name>
    <dbReference type="NCBI Taxonomy" id="1538716"/>
    <lineage>
        <taxon>Eukaryota</taxon>
        <taxon>Metazoa</taxon>
        <taxon>Ecdysozoa</taxon>
        <taxon>Nematoda</taxon>
        <taxon>Chromadorea</taxon>
        <taxon>Rhabditida</taxon>
        <taxon>Rhabditina</taxon>
        <taxon>Diplogasteromorpha</taxon>
        <taxon>Diplogasteroidea</taxon>
        <taxon>Neodiplogasteridae</taxon>
        <taxon>Pristionchus</taxon>
    </lineage>
</organism>
<evidence type="ECO:0000313" key="2">
    <source>
        <dbReference type="EMBL" id="GMT19783.1"/>
    </source>
</evidence>
<evidence type="ECO:0000313" key="3">
    <source>
        <dbReference type="Proteomes" id="UP001432322"/>
    </source>
</evidence>
<accession>A0AAV5VN73</accession>
<dbReference type="Proteomes" id="UP001432322">
    <property type="component" value="Unassembled WGS sequence"/>
</dbReference>
<name>A0AAV5VN73_9BILA</name>
<sequence length="107" mass="11375">AAPPHFQPRLPKVEESYSTTNAVKAPEPASEPNSSDKTAFETSLPRQMGNSNVKTEVDQEGEDAASTVATAGSISNSSAFAIDVKPVLVRHAGLKCENCNRVFTTIK</sequence>
<dbReference type="AlphaFoldDB" id="A0AAV5VN73"/>
<protein>
    <submittedName>
        <fullName evidence="2">Uncharacterized protein</fullName>
    </submittedName>
</protein>
<feature type="non-terminal residue" evidence="2">
    <location>
        <position position="1"/>
    </location>
</feature>
<gene>
    <name evidence="2" type="ORF">PFISCL1PPCAC_11080</name>
</gene>
<dbReference type="EMBL" id="BTSY01000003">
    <property type="protein sequence ID" value="GMT19783.1"/>
    <property type="molecule type" value="Genomic_DNA"/>
</dbReference>
<comment type="caution">
    <text evidence="2">The sequence shown here is derived from an EMBL/GenBank/DDBJ whole genome shotgun (WGS) entry which is preliminary data.</text>
</comment>
<feature type="region of interest" description="Disordered" evidence="1">
    <location>
        <begin position="1"/>
        <end position="65"/>
    </location>
</feature>
<keyword evidence="3" id="KW-1185">Reference proteome</keyword>
<feature type="compositionally biased region" description="Polar residues" evidence="1">
    <location>
        <begin position="31"/>
        <end position="54"/>
    </location>
</feature>